<dbReference type="SMART" id="SM00487">
    <property type="entry name" value="DEXDc"/>
    <property type="match status" value="1"/>
</dbReference>
<keyword evidence="5" id="KW-0067">ATP-binding</keyword>
<dbReference type="Gene3D" id="3.40.50.300">
    <property type="entry name" value="P-loop containing nucleotide triphosphate hydrolases"/>
    <property type="match status" value="2"/>
</dbReference>
<dbReference type="EC" id="5.6.2.4" evidence="7"/>
<dbReference type="GO" id="GO:0000724">
    <property type="term" value="P:double-strand break repair via homologous recombination"/>
    <property type="evidence" value="ECO:0007669"/>
    <property type="project" value="TreeGrafter"/>
</dbReference>
<comment type="caution">
    <text evidence="11">The sequence shown here is derived from an EMBL/GenBank/DDBJ whole genome shotgun (WGS) entry which is preliminary data.</text>
</comment>
<comment type="similarity">
    <text evidence="1">Belongs to the helicase family. RecQ subfamily.</text>
</comment>
<evidence type="ECO:0000256" key="2">
    <source>
        <dbReference type="ARBA" id="ARBA00022741"/>
    </source>
</evidence>
<dbReference type="NCBIfam" id="TIGR00614">
    <property type="entry name" value="recQ_fam"/>
    <property type="match status" value="1"/>
</dbReference>
<feature type="domain" description="Helicase C-terminal" evidence="10">
    <location>
        <begin position="192"/>
        <end position="355"/>
    </location>
</feature>
<evidence type="ECO:0000313" key="12">
    <source>
        <dbReference type="Proteomes" id="UP000649617"/>
    </source>
</evidence>
<evidence type="ECO:0000259" key="9">
    <source>
        <dbReference type="PROSITE" id="PS51192"/>
    </source>
</evidence>
<evidence type="ECO:0000256" key="8">
    <source>
        <dbReference type="SAM" id="Phobius"/>
    </source>
</evidence>
<dbReference type="InterPro" id="IPR011545">
    <property type="entry name" value="DEAD/DEAH_box_helicase_dom"/>
</dbReference>
<dbReference type="EMBL" id="CAJNIZ010005119">
    <property type="protein sequence ID" value="CAE7239063.1"/>
    <property type="molecule type" value="Genomic_DNA"/>
</dbReference>
<dbReference type="OrthoDB" id="10261556at2759"/>
<dbReference type="AlphaFoldDB" id="A0A812KZS0"/>
<evidence type="ECO:0000256" key="1">
    <source>
        <dbReference type="ARBA" id="ARBA00005446"/>
    </source>
</evidence>
<dbReference type="Pfam" id="PF00271">
    <property type="entry name" value="Helicase_C"/>
    <property type="match status" value="1"/>
</dbReference>
<evidence type="ECO:0000259" key="10">
    <source>
        <dbReference type="PROSITE" id="PS51194"/>
    </source>
</evidence>
<dbReference type="InterPro" id="IPR027417">
    <property type="entry name" value="P-loop_NTPase"/>
</dbReference>
<evidence type="ECO:0000313" key="11">
    <source>
        <dbReference type="EMBL" id="CAE7239063.1"/>
    </source>
</evidence>
<dbReference type="PROSITE" id="PS51194">
    <property type="entry name" value="HELICASE_CTER"/>
    <property type="match status" value="1"/>
</dbReference>
<accession>A0A812KZS0</accession>
<dbReference type="GO" id="GO:0005694">
    <property type="term" value="C:chromosome"/>
    <property type="evidence" value="ECO:0007669"/>
    <property type="project" value="TreeGrafter"/>
</dbReference>
<dbReference type="GO" id="GO:0005524">
    <property type="term" value="F:ATP binding"/>
    <property type="evidence" value="ECO:0007669"/>
    <property type="project" value="UniProtKB-KW"/>
</dbReference>
<sequence length="374" mass="42339">DTCVFWSTGSGKTMCFWAVALITQKIVIVVSPLVALMKDHVQKFNEKAELTGATCRACFLGSGHEDEEERFRVEEAALTGKYSLVYVTPEKLIGSDMLYDLRGLYDQKKIGLLAIDEAHCILDWGCEFRPEYRDLGWFRDEFPNVPIMALTSLGTAAVQDCVQSSLRLQSPKVSRGPCFRDNLHLKRSLATNLRADVARIAEQIHDASGRTLIYVRKRDEVDQVREFLEEMLPTLDSDGVGGVKVGSYHARIALRKRDLSHEEFSSMGGGRVMVATVAYGMGVHFPDVRRVYHLGSPWTVEDYWQQIGRAGRDGNPALCEIMSDPSDFYAKAAFTQRQDSEDWEERSKRQMRNILHGCGCRWAELRRYLGEDPP</sequence>
<keyword evidence="2" id="KW-0547">Nucleotide-binding</keyword>
<keyword evidence="8" id="KW-1133">Transmembrane helix</keyword>
<dbReference type="PROSITE" id="PS51192">
    <property type="entry name" value="HELICASE_ATP_BIND_1"/>
    <property type="match status" value="1"/>
</dbReference>
<dbReference type="InterPro" id="IPR014001">
    <property type="entry name" value="Helicase_ATP-bd"/>
</dbReference>
<keyword evidence="3" id="KW-0378">Hydrolase</keyword>
<dbReference type="InterPro" id="IPR004589">
    <property type="entry name" value="DNA_helicase_ATP-dep_RecQ"/>
</dbReference>
<feature type="transmembrane region" description="Helical" evidence="8">
    <location>
        <begin position="16"/>
        <end position="37"/>
    </location>
</feature>
<name>A0A812KZS0_SYMPI</name>
<evidence type="ECO:0000256" key="6">
    <source>
        <dbReference type="ARBA" id="ARBA00034617"/>
    </source>
</evidence>
<evidence type="ECO:0000256" key="4">
    <source>
        <dbReference type="ARBA" id="ARBA00022806"/>
    </source>
</evidence>
<evidence type="ECO:0000256" key="3">
    <source>
        <dbReference type="ARBA" id="ARBA00022801"/>
    </source>
</evidence>
<reference evidence="11" key="1">
    <citation type="submission" date="2021-02" db="EMBL/GenBank/DDBJ databases">
        <authorList>
            <person name="Dougan E. K."/>
            <person name="Rhodes N."/>
            <person name="Thang M."/>
            <person name="Chan C."/>
        </authorList>
    </citation>
    <scope>NUCLEOTIDE SEQUENCE</scope>
</reference>
<dbReference type="GO" id="GO:0016787">
    <property type="term" value="F:hydrolase activity"/>
    <property type="evidence" value="ECO:0007669"/>
    <property type="project" value="UniProtKB-KW"/>
</dbReference>
<dbReference type="Pfam" id="PF00270">
    <property type="entry name" value="DEAD"/>
    <property type="match status" value="1"/>
</dbReference>
<dbReference type="GO" id="GO:0003676">
    <property type="term" value="F:nucleic acid binding"/>
    <property type="evidence" value="ECO:0007669"/>
    <property type="project" value="InterPro"/>
</dbReference>
<dbReference type="PANTHER" id="PTHR13710">
    <property type="entry name" value="DNA HELICASE RECQ FAMILY MEMBER"/>
    <property type="match status" value="1"/>
</dbReference>
<dbReference type="PANTHER" id="PTHR13710:SF120">
    <property type="entry name" value="BIFUNCTIONAL 3'-5' EXONUCLEASE_ATP-DEPENDENT HELICASE WRN"/>
    <property type="match status" value="1"/>
</dbReference>
<organism evidence="11 12">
    <name type="scientific">Symbiodinium pilosum</name>
    <name type="common">Dinoflagellate</name>
    <dbReference type="NCBI Taxonomy" id="2952"/>
    <lineage>
        <taxon>Eukaryota</taxon>
        <taxon>Sar</taxon>
        <taxon>Alveolata</taxon>
        <taxon>Dinophyceae</taxon>
        <taxon>Suessiales</taxon>
        <taxon>Symbiodiniaceae</taxon>
        <taxon>Symbiodinium</taxon>
    </lineage>
</organism>
<dbReference type="GO" id="GO:0009378">
    <property type="term" value="F:four-way junction helicase activity"/>
    <property type="evidence" value="ECO:0007669"/>
    <property type="project" value="TreeGrafter"/>
</dbReference>
<evidence type="ECO:0000256" key="5">
    <source>
        <dbReference type="ARBA" id="ARBA00022840"/>
    </source>
</evidence>
<dbReference type="SMART" id="SM00490">
    <property type="entry name" value="HELICc"/>
    <property type="match status" value="1"/>
</dbReference>
<feature type="domain" description="Helicase ATP-binding" evidence="9">
    <location>
        <begin position="1"/>
        <end position="172"/>
    </location>
</feature>
<dbReference type="Proteomes" id="UP000649617">
    <property type="component" value="Unassembled WGS sequence"/>
</dbReference>
<dbReference type="CDD" id="cd17920">
    <property type="entry name" value="DEXHc_RecQ"/>
    <property type="match status" value="1"/>
</dbReference>
<keyword evidence="12" id="KW-1185">Reference proteome</keyword>
<proteinExistence type="inferred from homology"/>
<feature type="non-terminal residue" evidence="11">
    <location>
        <position position="374"/>
    </location>
</feature>
<protein>
    <recommendedName>
        <fullName evidence="7">DNA 3'-5' helicase</fullName>
        <ecNumber evidence="7">5.6.2.4</ecNumber>
    </recommendedName>
</protein>
<keyword evidence="8" id="KW-0812">Transmembrane</keyword>
<dbReference type="GO" id="GO:0043138">
    <property type="term" value="F:3'-5' DNA helicase activity"/>
    <property type="evidence" value="ECO:0007669"/>
    <property type="project" value="UniProtKB-EC"/>
</dbReference>
<dbReference type="GO" id="GO:0005634">
    <property type="term" value="C:nucleus"/>
    <property type="evidence" value="ECO:0007669"/>
    <property type="project" value="TreeGrafter"/>
</dbReference>
<keyword evidence="8" id="KW-0472">Membrane</keyword>
<gene>
    <name evidence="11" type="primary">wrn</name>
    <name evidence="11" type="ORF">SPIL2461_LOCUS4018</name>
</gene>
<dbReference type="GO" id="GO:0005737">
    <property type="term" value="C:cytoplasm"/>
    <property type="evidence" value="ECO:0007669"/>
    <property type="project" value="TreeGrafter"/>
</dbReference>
<dbReference type="SUPFAM" id="SSF52540">
    <property type="entry name" value="P-loop containing nucleoside triphosphate hydrolases"/>
    <property type="match status" value="1"/>
</dbReference>
<comment type="catalytic activity">
    <reaction evidence="6">
        <text>Couples ATP hydrolysis with the unwinding of duplex DNA by translocating in the 3'-5' direction.</text>
        <dbReference type="EC" id="5.6.2.4"/>
    </reaction>
</comment>
<feature type="non-terminal residue" evidence="11">
    <location>
        <position position="1"/>
    </location>
</feature>
<evidence type="ECO:0000256" key="7">
    <source>
        <dbReference type="ARBA" id="ARBA00034808"/>
    </source>
</evidence>
<dbReference type="InterPro" id="IPR001650">
    <property type="entry name" value="Helicase_C-like"/>
</dbReference>
<keyword evidence="4" id="KW-0347">Helicase</keyword>